<name>A0A6N3H901_9FIRM</name>
<dbReference type="InterPro" id="IPR011989">
    <property type="entry name" value="ARM-like"/>
</dbReference>
<dbReference type="InterPro" id="IPR016024">
    <property type="entry name" value="ARM-type_fold"/>
</dbReference>
<dbReference type="AlphaFoldDB" id="A0A6N3H901"/>
<dbReference type="Gene3D" id="1.25.10.10">
    <property type="entry name" value="Leucine-rich Repeat Variant"/>
    <property type="match status" value="1"/>
</dbReference>
<gene>
    <name evidence="2" type="ORF">RILFYP67_03194</name>
</gene>
<evidence type="ECO:0000313" key="2">
    <source>
        <dbReference type="EMBL" id="VYU73028.1"/>
    </source>
</evidence>
<proteinExistence type="predicted"/>
<dbReference type="EMBL" id="CACRUM010000102">
    <property type="protein sequence ID" value="VYU73028.1"/>
    <property type="molecule type" value="Genomic_DNA"/>
</dbReference>
<evidence type="ECO:0000256" key="1">
    <source>
        <dbReference type="SAM" id="MobiDB-lite"/>
    </source>
</evidence>
<evidence type="ECO:0008006" key="3">
    <source>
        <dbReference type="Google" id="ProtNLM"/>
    </source>
</evidence>
<sequence length="868" mass="94448">MAGGYDGEIRINTRINTNEFNAGINSIVSSIGRIAKTLGLAISATAFIRFGKEAIELASDLTEVDNVVNKAFGNMRGEMDALAESAIKNLGMSRLMAYQTGSTFMSMGKSMLTSSEDAKNMALELTKLTANMASFFNVSQDLASIALKSIYTGETETLKQYGVVMTEVNLKQFALEQGITKSYSAMSQSEKVMLRYQYVMSQLSYIGDDFIDTQDSWANQTRILSEQWKEFMGIIGNGLITVLTPVVQFLNKIVAALINVANTISAIMSKIFGIQMQQMSTTASAAEDVADGYSDAADSMDDYANSVSNAAKKAKGALASFDELNVISKNQTSGSGSGGSGGTGGTEIKPFDTSTQESVIDQLEGKYKKFFDYLKKLKDDFINGFQTSWNNLDVDSQVENIKKSLEGIRKSLVDIFADKSVLSAADNFAQTVVTSLGSISASVISIGTTIAENFLGGLNSYLEENSGRIKQFLINCFNISSDITTLIAEAFETIADIFSVFGDENGQQITADLIQIFADAFSFITETALKFVRDMLDILVTPISDNSESIKNTLNNLLGFIQQITGVLSDIVRQITDGLTALYDEHLKPFFDSVRDGLSEIMAEALKLWDEYIQPVLNYIAKLVTETYEQHLKPVIDNLMGLLGAVIDLIKTLWEVVLKPLIIWLMNTLAPKVSDIAKKVSGFVSAAVDIILDCISFVLKNAENLIKIVTALINGDWKGAWNAARDFVKDGANGIIKIIETMVNKIIDGINTLTNGFNSIGFDVPDFLGGGSWHPSIPTIPNVNLPRLANGGITTGSTLANIGEAGREAVLPLENNLSYMKPLAEMIASEMKGVQTVRIVADEGKIFKIVKEEANDYYRRTGSPAFDF</sequence>
<feature type="compositionally biased region" description="Gly residues" evidence="1">
    <location>
        <begin position="335"/>
        <end position="345"/>
    </location>
</feature>
<dbReference type="SUPFAM" id="SSF48371">
    <property type="entry name" value="ARM repeat"/>
    <property type="match status" value="1"/>
</dbReference>
<organism evidence="2">
    <name type="scientific">Roseburia intestinalis</name>
    <dbReference type="NCBI Taxonomy" id="166486"/>
    <lineage>
        <taxon>Bacteria</taxon>
        <taxon>Bacillati</taxon>
        <taxon>Bacillota</taxon>
        <taxon>Clostridia</taxon>
        <taxon>Lachnospirales</taxon>
        <taxon>Lachnospiraceae</taxon>
        <taxon>Roseburia</taxon>
    </lineage>
</organism>
<feature type="region of interest" description="Disordered" evidence="1">
    <location>
        <begin position="330"/>
        <end position="351"/>
    </location>
</feature>
<protein>
    <recommendedName>
        <fullName evidence="3">Phage-related protein</fullName>
    </recommendedName>
</protein>
<dbReference type="RefSeq" id="WP_422047110.1">
    <property type="nucleotide sequence ID" value="NZ_CACRUM010000102.1"/>
</dbReference>
<accession>A0A6N3H901</accession>
<reference evidence="2" key="1">
    <citation type="submission" date="2019-11" db="EMBL/GenBank/DDBJ databases">
        <authorList>
            <person name="Feng L."/>
        </authorList>
    </citation>
    <scope>NUCLEOTIDE SEQUENCE</scope>
    <source>
        <strain evidence="2">RintestinalisLFYP67</strain>
    </source>
</reference>